<comment type="caution">
    <text evidence="1">The sequence shown here is derived from an EMBL/GenBank/DDBJ whole genome shotgun (WGS) entry which is preliminary data.</text>
</comment>
<keyword evidence="2" id="KW-1185">Reference proteome</keyword>
<evidence type="ECO:0000313" key="1">
    <source>
        <dbReference type="EMBL" id="KAI4368272.1"/>
    </source>
</evidence>
<dbReference type="EMBL" id="CM042884">
    <property type="protein sequence ID" value="KAI4368272.1"/>
    <property type="molecule type" value="Genomic_DNA"/>
</dbReference>
<reference evidence="2" key="1">
    <citation type="journal article" date="2023" name="Front. Plant Sci.">
        <title>Chromosomal-level genome assembly of Melastoma candidum provides insights into trichome evolution.</title>
        <authorList>
            <person name="Zhong Y."/>
            <person name="Wu W."/>
            <person name="Sun C."/>
            <person name="Zou P."/>
            <person name="Liu Y."/>
            <person name="Dai S."/>
            <person name="Zhou R."/>
        </authorList>
    </citation>
    <scope>NUCLEOTIDE SEQUENCE [LARGE SCALE GENOMIC DNA]</scope>
</reference>
<protein>
    <submittedName>
        <fullName evidence="1">Uncharacterized protein</fullName>
    </submittedName>
</protein>
<organism evidence="1 2">
    <name type="scientific">Melastoma candidum</name>
    <dbReference type="NCBI Taxonomy" id="119954"/>
    <lineage>
        <taxon>Eukaryota</taxon>
        <taxon>Viridiplantae</taxon>
        <taxon>Streptophyta</taxon>
        <taxon>Embryophyta</taxon>
        <taxon>Tracheophyta</taxon>
        <taxon>Spermatophyta</taxon>
        <taxon>Magnoliopsida</taxon>
        <taxon>eudicotyledons</taxon>
        <taxon>Gunneridae</taxon>
        <taxon>Pentapetalae</taxon>
        <taxon>rosids</taxon>
        <taxon>malvids</taxon>
        <taxon>Myrtales</taxon>
        <taxon>Melastomataceae</taxon>
        <taxon>Melastomatoideae</taxon>
        <taxon>Melastomateae</taxon>
        <taxon>Melastoma</taxon>
    </lineage>
</organism>
<accession>A0ACB9QWZ5</accession>
<proteinExistence type="predicted"/>
<name>A0ACB9QWZ5_9MYRT</name>
<evidence type="ECO:0000313" key="2">
    <source>
        <dbReference type="Proteomes" id="UP001057402"/>
    </source>
</evidence>
<sequence length="479" mass="54904">MPVHCLTPNVLLRPPFLNSNRQCHVAIDSRRGGFSRVCCVGGPKPKRKVDVARLEREADELVATLMGKFGDKEPLVKTLNKYVRIVRTNHCFRLFEELGKTDKWIQCLEVFRWMQKQRWYIPDNGVYSKLISVMGKKGQTRMAMWLFSEMRNSGCRPDTSVYNALISAHLHTNDKAKGLAKAMGYFEKMKGMERAMPNIVTYNIMLRAFAAARNVEQVNALFKDLDESILTPDIFTFNGVMDAYGKNGMIQEMEDMLSRMKSNQCKPDIVTFNLLIDSYGKKQEFDKMEQVFKSLLRSKEKPTMPTFNSMIVNYGKARLREKAESVFETMISMKYVPNYITYESLIMMYGYCDYVSRARDVFDGLIESGKELKLSTFNAMLDAYCLNGLTWEADALFEDSRSMGVILHSTTYKLLYKAYTKAKNKELVDKLLKHMDRDGIVPNKRFFLDSLGTLVSQDVPSKSEGASSRQRLPNVTAKA</sequence>
<gene>
    <name evidence="1" type="ORF">MLD38_016847</name>
</gene>
<dbReference type="Proteomes" id="UP001057402">
    <property type="component" value="Chromosome 5"/>
</dbReference>